<reference evidence="2" key="1">
    <citation type="journal article" date="2024" name="Proc. Natl. Acad. Sci. U.S.A.">
        <title>Extraordinary preservation of gene collinearity over three hundred million years revealed in homosporous lycophytes.</title>
        <authorList>
            <person name="Li C."/>
            <person name="Wickell D."/>
            <person name="Kuo L.Y."/>
            <person name="Chen X."/>
            <person name="Nie B."/>
            <person name="Liao X."/>
            <person name="Peng D."/>
            <person name="Ji J."/>
            <person name="Jenkins J."/>
            <person name="Williams M."/>
            <person name="Shu S."/>
            <person name="Plott C."/>
            <person name="Barry K."/>
            <person name="Rajasekar S."/>
            <person name="Grimwood J."/>
            <person name="Han X."/>
            <person name="Sun S."/>
            <person name="Hou Z."/>
            <person name="He W."/>
            <person name="Dai G."/>
            <person name="Sun C."/>
            <person name="Schmutz J."/>
            <person name="Leebens-Mack J.H."/>
            <person name="Li F.W."/>
            <person name="Wang L."/>
        </authorList>
    </citation>
    <scope>NUCLEOTIDE SEQUENCE [LARGE SCALE GENOMIC DNA]</scope>
    <source>
        <strain evidence="2">cv. PW_Plant_1</strain>
    </source>
</reference>
<comment type="caution">
    <text evidence="1">The sequence shown here is derived from an EMBL/GenBank/DDBJ whole genome shotgun (WGS) entry which is preliminary data.</text>
</comment>
<keyword evidence="2" id="KW-1185">Reference proteome</keyword>
<sequence length="399" mass="43090">MYLHRSAAWKPLYICKIMYLQFSAAGKPPLSGKPGGVARLLCGGAQSLLVVGKPKGLAGLGVFTGLKPYAELKPGFIDADECVRRNGLCEVVIGKWVWARFARKADGRLSTQRFRAWLSKEDSHDLEMKSSAALQSVDGIKRENGACVYLKRSIQSGEVIQYPGTVIVLGDVNLGGAVVADNDVVILGQLLGKAHAGREGNRNSTILALKIKPCGLLIIHNIELVPEVSAQSGPEIASLGTDGTIRRKVLQTPGIEDFSKGDMRRSKYAIQPAKTALLTGAYISIVGTAVLLFPQSIFGFFFDLQTISLGWIQVFATLAVVFGTYYIGTALGDLQGKHGSYSFYMSTVVGRLFLFASFCWIVIQGAMPLALFFVGAVNLLGALLMLRALQQFKEYESGS</sequence>
<accession>A0ACC2BKP0</accession>
<evidence type="ECO:0000313" key="2">
    <source>
        <dbReference type="Proteomes" id="UP001162992"/>
    </source>
</evidence>
<protein>
    <submittedName>
        <fullName evidence="1">Uncharacterized protein</fullName>
    </submittedName>
</protein>
<proteinExistence type="predicted"/>
<dbReference type="EMBL" id="CM055106">
    <property type="protein sequence ID" value="KAJ7530311.1"/>
    <property type="molecule type" value="Genomic_DNA"/>
</dbReference>
<organism evidence="1 2">
    <name type="scientific">Diphasiastrum complanatum</name>
    <name type="common">Issler's clubmoss</name>
    <name type="synonym">Lycopodium complanatum</name>
    <dbReference type="NCBI Taxonomy" id="34168"/>
    <lineage>
        <taxon>Eukaryota</taxon>
        <taxon>Viridiplantae</taxon>
        <taxon>Streptophyta</taxon>
        <taxon>Embryophyta</taxon>
        <taxon>Tracheophyta</taxon>
        <taxon>Lycopodiopsida</taxon>
        <taxon>Lycopodiales</taxon>
        <taxon>Lycopodiaceae</taxon>
        <taxon>Lycopodioideae</taxon>
        <taxon>Diphasiastrum</taxon>
    </lineage>
</organism>
<name>A0ACC2BKP0_DIPCM</name>
<dbReference type="Proteomes" id="UP001162992">
    <property type="component" value="Chromosome 15"/>
</dbReference>
<gene>
    <name evidence="1" type="ORF">O6H91_15G088800</name>
</gene>
<evidence type="ECO:0000313" key="1">
    <source>
        <dbReference type="EMBL" id="KAJ7530311.1"/>
    </source>
</evidence>